<dbReference type="Gene3D" id="1.20.1250.20">
    <property type="entry name" value="MFS general substrate transporter like domains"/>
    <property type="match status" value="2"/>
</dbReference>
<feature type="transmembrane region" description="Helical" evidence="7">
    <location>
        <begin position="105"/>
        <end position="124"/>
    </location>
</feature>
<feature type="transmembrane region" description="Helical" evidence="7">
    <location>
        <begin position="36"/>
        <end position="56"/>
    </location>
</feature>
<comment type="caution">
    <text evidence="9">The sequence shown here is derived from an EMBL/GenBank/DDBJ whole genome shotgun (WGS) entry which is preliminary data.</text>
</comment>
<evidence type="ECO:0000256" key="6">
    <source>
        <dbReference type="SAM" id="MobiDB-lite"/>
    </source>
</evidence>
<dbReference type="VEuPathDB" id="FungiDB:ASPNIDRAFT2_1163576"/>
<feature type="transmembrane region" description="Helical" evidence="7">
    <location>
        <begin position="136"/>
        <end position="153"/>
    </location>
</feature>
<dbReference type="InterPro" id="IPR036259">
    <property type="entry name" value="MFS_trans_sf"/>
</dbReference>
<feature type="region of interest" description="Disordered" evidence="6">
    <location>
        <begin position="1"/>
        <end position="21"/>
    </location>
</feature>
<dbReference type="VEuPathDB" id="FungiDB:An12g10180"/>
<evidence type="ECO:0000256" key="5">
    <source>
        <dbReference type="ARBA" id="ARBA00023136"/>
    </source>
</evidence>
<dbReference type="VEuPathDB" id="FungiDB:An12g10190"/>
<dbReference type="PANTHER" id="PTHR43791:SF46">
    <property type="entry name" value="MAJOR FACILITATOR SUPERFAMILY (MFS) PROFILE DOMAIN-CONTAINING PROTEIN-RELATED"/>
    <property type="match status" value="1"/>
</dbReference>
<dbReference type="AlphaFoldDB" id="A0A100IUJ3"/>
<evidence type="ECO:0000259" key="8">
    <source>
        <dbReference type="PROSITE" id="PS50850"/>
    </source>
</evidence>
<dbReference type="Pfam" id="PF14269">
    <property type="entry name" value="Arylsulfotran_2"/>
    <property type="match status" value="1"/>
</dbReference>
<dbReference type="VEuPathDB" id="FungiDB:ATCC64974_33770"/>
<dbReference type="SUPFAM" id="SSF103473">
    <property type="entry name" value="MFS general substrate transporter"/>
    <property type="match status" value="1"/>
</dbReference>
<gene>
    <name evidence="9" type="ORF">ABL_10118</name>
</gene>
<feature type="transmembrane region" description="Helical" evidence="7">
    <location>
        <begin position="309"/>
        <end position="326"/>
    </location>
</feature>
<comment type="subcellular location">
    <subcellularLocation>
        <location evidence="1">Membrane</location>
        <topology evidence="1">Multi-pass membrane protein</topology>
    </subcellularLocation>
</comment>
<dbReference type="Proteomes" id="UP000068243">
    <property type="component" value="Unassembled WGS sequence"/>
</dbReference>
<evidence type="ECO:0000256" key="2">
    <source>
        <dbReference type="ARBA" id="ARBA00022448"/>
    </source>
</evidence>
<dbReference type="PANTHER" id="PTHR43791">
    <property type="entry name" value="PERMEASE-RELATED"/>
    <property type="match status" value="1"/>
</dbReference>
<dbReference type="Pfam" id="PF07690">
    <property type="entry name" value="MFS_1"/>
    <property type="match status" value="1"/>
</dbReference>
<evidence type="ECO:0000256" key="3">
    <source>
        <dbReference type="ARBA" id="ARBA00022692"/>
    </source>
</evidence>
<evidence type="ECO:0000313" key="9">
    <source>
        <dbReference type="EMBL" id="GAQ47457.1"/>
    </source>
</evidence>
<accession>A0A100IUJ3</accession>
<feature type="transmembrane region" description="Helical" evidence="7">
    <location>
        <begin position="269"/>
        <end position="289"/>
    </location>
</feature>
<sequence length="719" mass="79597">MTVDEKQPVADNGESSPAPSQYASVNERKLMAKIDWHVVPCLCVMYLLAFLDRVNVSNAAILGLKSDLNIETGTKYNTALTIFFVPYIIFEIPSNVLMKKLKPHTWLSLCMFGFGLVMVCQGLVQNWGGLMTTRWFLGMFETGLFPGCFYLLGMWYKRSEAQKRFSFFFSSTTLAGAFGGLLAYGLGQMDGLRGYSGWRWVFIIEGVLTCVVAIGCFFVVPDFPEDAKWLTEEERAFLRDKLAKDVGKSAADASMTWRDIAAVFKDYKIFIGGLMYFGQVVTAYGYAYFAPTIIQTYGYSSVKTQLYSIPPWAASFGFSMLIAYLSDKFRHRFLFTIIPMLVAMAGFGILLNIHDTSQYHVQYGALFLVTSGCYSAMPVLVCWFAMNLGGHRRRSIGTAWQIGFGNIGGIISTYSFLSKDAPFYRPGYSIGVSFLAFSAAMSILYFLAVWHDNKKRDRAIAEGRIDPSTITEEEEELLGDMSPTLSDIDDECKVSTDGVIIVPGRSRDENGGGFRKQDESIAKHSSSSMIALTKYSLLLAALSPLAIADGQYRSRPDLSPPKLNITIPAPDANGTEYVFLAPYSDDIQQSGAYIYRKNGDLIWSGIGYYAGFVGNFHVTTYQGEPVLQGFQGTMDTSHGEGFGQQVILNQNYEHVVTAKAGNHRIPSIHEFNVIDGKTALVEVYLPTVANLSAYGGNSSQQWIGDGLFQGEYPSLVNAI</sequence>
<dbReference type="GO" id="GO:0005886">
    <property type="term" value="C:plasma membrane"/>
    <property type="evidence" value="ECO:0007669"/>
    <property type="project" value="TreeGrafter"/>
</dbReference>
<evidence type="ECO:0000256" key="4">
    <source>
        <dbReference type="ARBA" id="ARBA00022989"/>
    </source>
</evidence>
<dbReference type="OrthoDB" id="2985014at2759"/>
<keyword evidence="4 7" id="KW-1133">Transmembrane helix</keyword>
<organism evidence="9 10">
    <name type="scientific">Aspergillus niger</name>
    <dbReference type="NCBI Taxonomy" id="5061"/>
    <lineage>
        <taxon>Eukaryota</taxon>
        <taxon>Fungi</taxon>
        <taxon>Dikarya</taxon>
        <taxon>Ascomycota</taxon>
        <taxon>Pezizomycotina</taxon>
        <taxon>Eurotiomycetes</taxon>
        <taxon>Eurotiomycetidae</taxon>
        <taxon>Eurotiales</taxon>
        <taxon>Aspergillaceae</taxon>
        <taxon>Aspergillus</taxon>
        <taxon>Aspergillus subgen. Circumdati</taxon>
    </lineage>
</organism>
<evidence type="ECO:0000256" key="1">
    <source>
        <dbReference type="ARBA" id="ARBA00004141"/>
    </source>
</evidence>
<dbReference type="FunFam" id="1.20.1250.20:FF:000034">
    <property type="entry name" value="MFS general substrate transporter"/>
    <property type="match status" value="1"/>
</dbReference>
<feature type="domain" description="Major facilitator superfamily (MFS) profile" evidence="8">
    <location>
        <begin position="38"/>
        <end position="456"/>
    </location>
</feature>
<dbReference type="FunFam" id="1.20.1250.20:FF:000068">
    <property type="entry name" value="MFS general substrate transporter"/>
    <property type="match status" value="1"/>
</dbReference>
<feature type="transmembrane region" description="Helical" evidence="7">
    <location>
        <begin position="365"/>
        <end position="386"/>
    </location>
</feature>
<keyword evidence="3 7" id="KW-0812">Transmembrane</keyword>
<evidence type="ECO:0000313" key="10">
    <source>
        <dbReference type="Proteomes" id="UP000068243"/>
    </source>
</evidence>
<reference evidence="10" key="1">
    <citation type="journal article" date="2016" name="Genome Announc.">
        <title>Draft genome sequence of Aspergillus niger strain An76.</title>
        <authorList>
            <person name="Gong W."/>
            <person name="Cheng Z."/>
            <person name="Zhang H."/>
            <person name="Liu L."/>
            <person name="Gao P."/>
            <person name="Wang L."/>
        </authorList>
    </citation>
    <scope>NUCLEOTIDE SEQUENCE [LARGE SCALE GENOMIC DNA]</scope>
    <source>
        <strain evidence="10">An76</strain>
    </source>
</reference>
<dbReference type="VEuPathDB" id="FungiDB:ASPNIDRAFT2_1085799"/>
<dbReference type="VEuPathDB" id="FungiDB:ATCC64974_33760"/>
<dbReference type="GO" id="GO:0022857">
    <property type="term" value="F:transmembrane transporter activity"/>
    <property type="evidence" value="ECO:0007669"/>
    <property type="project" value="InterPro"/>
</dbReference>
<dbReference type="VEuPathDB" id="FungiDB:M747DRAFT_277706"/>
<feature type="transmembrane region" description="Helical" evidence="7">
    <location>
        <begin position="429"/>
        <end position="450"/>
    </location>
</feature>
<feature type="transmembrane region" description="Helical" evidence="7">
    <location>
        <begin position="198"/>
        <end position="220"/>
    </location>
</feature>
<feature type="non-terminal residue" evidence="9">
    <location>
        <position position="719"/>
    </location>
</feature>
<evidence type="ECO:0000256" key="7">
    <source>
        <dbReference type="SAM" id="Phobius"/>
    </source>
</evidence>
<dbReference type="PROSITE" id="PS50850">
    <property type="entry name" value="MFS"/>
    <property type="match status" value="1"/>
</dbReference>
<keyword evidence="2" id="KW-0813">Transport</keyword>
<dbReference type="EMBL" id="BCMY01000029">
    <property type="protein sequence ID" value="GAQ47457.1"/>
    <property type="molecule type" value="Genomic_DNA"/>
</dbReference>
<feature type="transmembrane region" description="Helical" evidence="7">
    <location>
        <begin position="333"/>
        <end position="353"/>
    </location>
</feature>
<feature type="transmembrane region" description="Helical" evidence="7">
    <location>
        <begin position="165"/>
        <end position="186"/>
    </location>
</feature>
<keyword evidence="5 7" id="KW-0472">Membrane</keyword>
<name>A0A100IUJ3_ASPNG</name>
<protein>
    <submittedName>
        <fullName evidence="9">MFS transporter</fullName>
    </submittedName>
</protein>
<dbReference type="InterPro" id="IPR039535">
    <property type="entry name" value="ASST-like"/>
</dbReference>
<dbReference type="VEuPathDB" id="FungiDB:M747DRAFT_277704"/>
<proteinExistence type="predicted"/>
<feature type="transmembrane region" description="Helical" evidence="7">
    <location>
        <begin position="76"/>
        <end position="93"/>
    </location>
</feature>
<dbReference type="InterPro" id="IPR011701">
    <property type="entry name" value="MFS"/>
</dbReference>
<dbReference type="PaxDb" id="5061-CADANGAP00010248"/>
<dbReference type="InterPro" id="IPR020846">
    <property type="entry name" value="MFS_dom"/>
</dbReference>
<feature type="transmembrane region" description="Helical" evidence="7">
    <location>
        <begin position="398"/>
        <end position="417"/>
    </location>
</feature>